<keyword evidence="4" id="KW-1185">Reference proteome</keyword>
<feature type="compositionally biased region" description="Low complexity" evidence="1">
    <location>
        <begin position="410"/>
        <end position="420"/>
    </location>
</feature>
<feature type="compositionally biased region" description="Basic and acidic residues" evidence="1">
    <location>
        <begin position="213"/>
        <end position="232"/>
    </location>
</feature>
<evidence type="ECO:0000256" key="1">
    <source>
        <dbReference type="SAM" id="MobiDB-lite"/>
    </source>
</evidence>
<dbReference type="Gene3D" id="3.40.50.10190">
    <property type="entry name" value="BRCT domain"/>
    <property type="match status" value="3"/>
</dbReference>
<dbReference type="PROSITE" id="PS50172">
    <property type="entry name" value="BRCT"/>
    <property type="match status" value="1"/>
</dbReference>
<dbReference type="SUPFAM" id="SSF52113">
    <property type="entry name" value="BRCT domain"/>
    <property type="match status" value="2"/>
</dbReference>
<feature type="domain" description="BRCT" evidence="2">
    <location>
        <begin position="89"/>
        <end position="178"/>
    </location>
</feature>
<feature type="compositionally biased region" description="Low complexity" evidence="1">
    <location>
        <begin position="258"/>
        <end position="269"/>
    </location>
</feature>
<feature type="non-terminal residue" evidence="3">
    <location>
        <position position="1"/>
    </location>
</feature>
<proteinExistence type="predicted"/>
<name>A0ABN8IBP7_9NEOP</name>
<dbReference type="Pfam" id="PF00533">
    <property type="entry name" value="BRCT"/>
    <property type="match status" value="1"/>
</dbReference>
<gene>
    <name evidence="3" type="ORF">IPOD504_LOCUS8481</name>
</gene>
<dbReference type="EMBL" id="OW152833">
    <property type="protein sequence ID" value="CAH2054096.1"/>
    <property type="molecule type" value="Genomic_DNA"/>
</dbReference>
<feature type="region of interest" description="Disordered" evidence="1">
    <location>
        <begin position="206"/>
        <end position="311"/>
    </location>
</feature>
<dbReference type="InterPro" id="IPR001357">
    <property type="entry name" value="BRCT_dom"/>
</dbReference>
<evidence type="ECO:0000313" key="3">
    <source>
        <dbReference type="EMBL" id="CAH2054096.1"/>
    </source>
</evidence>
<evidence type="ECO:0000259" key="2">
    <source>
        <dbReference type="PROSITE" id="PS50172"/>
    </source>
</evidence>
<dbReference type="Proteomes" id="UP000837857">
    <property type="component" value="Chromosome 21"/>
</dbReference>
<accession>A0ABN8IBP7</accession>
<evidence type="ECO:0000313" key="4">
    <source>
        <dbReference type="Proteomes" id="UP000837857"/>
    </source>
</evidence>
<reference evidence="3" key="1">
    <citation type="submission" date="2022-03" db="EMBL/GenBank/DDBJ databases">
        <authorList>
            <person name="Martin H S."/>
        </authorList>
    </citation>
    <scope>NUCLEOTIDE SEQUENCE</scope>
</reference>
<sequence>MNKENNKSAAGLRRSAIAERIRLREEWLALKGTDDVQCIANVRDKRRNVLKKVSDNVKVDNRRMHEIGEQKKIGPKIGMENARFARAMAANEVLRGVVALVDMGAESRALALRAALAALGATVAPTFSPLVTHLVWSQGGCRETRARARALACQLVSPLWVEGCAAGGRRLPEGAFPAAARASDLPSPRTLRWMLHKADMEGIPLADLLSDSGEQRTERPRLRISSETERGSSTDATPNTSRDKPDVETRVNTAPRRALPATSASPLPAKSRRKLFTQKEAELSRSSNETDEDRTPARPKQLTQRERRDLARAERMARRILTAGANAHAKAHANAHAHANATTDAHAYRFVLTGMSRSERIAAHRAIRTLNGRIQKEVNRKTTHVLLGSCREDSLEISPGKNLNSTHMTNKNNNVTNREPNENEVVYGDRSKIITDTVEKSNMTCLESLASKLSVASTPKKAPNTTMHTHNIAQTDTLAGKSKMASTSHSNMAAKLDERGKTASRRDRTLNSLLGAARGCRVLLGHWATDSAAAGRWLHHCGYEVPHLRKLAQRARVERNALGRTRSEYAYDVFDGMRVRVSPRAGQRAAALQLLRLCGAAVRDGGQQDGGKMPNDSRMQDGDITQDGDGMQDGGKTQRGDAIERGGVPQNGGQQRRLIQNGRSVATEGEIVVGVEEGQVASKWVFDSVASARARNVRRYINRSYPESSTFCDEL</sequence>
<protein>
    <recommendedName>
        <fullName evidence="2">BRCT domain-containing protein</fullName>
    </recommendedName>
</protein>
<feature type="region of interest" description="Disordered" evidence="1">
    <location>
        <begin position="398"/>
        <end position="420"/>
    </location>
</feature>
<dbReference type="InterPro" id="IPR036420">
    <property type="entry name" value="BRCT_dom_sf"/>
</dbReference>
<organism evidence="3 4">
    <name type="scientific">Iphiclides podalirius</name>
    <name type="common">scarce swallowtail</name>
    <dbReference type="NCBI Taxonomy" id="110791"/>
    <lineage>
        <taxon>Eukaryota</taxon>
        <taxon>Metazoa</taxon>
        <taxon>Ecdysozoa</taxon>
        <taxon>Arthropoda</taxon>
        <taxon>Hexapoda</taxon>
        <taxon>Insecta</taxon>
        <taxon>Pterygota</taxon>
        <taxon>Neoptera</taxon>
        <taxon>Endopterygota</taxon>
        <taxon>Lepidoptera</taxon>
        <taxon>Glossata</taxon>
        <taxon>Ditrysia</taxon>
        <taxon>Papilionoidea</taxon>
        <taxon>Papilionidae</taxon>
        <taxon>Papilioninae</taxon>
        <taxon>Iphiclides</taxon>
    </lineage>
</organism>
<feature type="region of interest" description="Disordered" evidence="1">
    <location>
        <begin position="605"/>
        <end position="656"/>
    </location>
</feature>